<dbReference type="AlphaFoldDB" id="A0A941CVY5"/>
<dbReference type="InterPro" id="IPR036314">
    <property type="entry name" value="SOD_C_sf"/>
</dbReference>
<dbReference type="Proteomes" id="UP000675431">
    <property type="component" value="Unassembled WGS sequence"/>
</dbReference>
<comment type="similarity">
    <text evidence="1">Belongs to the iron/manganese superoxide dismutase family.</text>
</comment>
<accession>A0A941CVY5</accession>
<comment type="caution">
    <text evidence="9">The sequence shown here is derived from an EMBL/GenBank/DDBJ whole genome shotgun (WGS) entry which is preliminary data.</text>
</comment>
<keyword evidence="5" id="KW-0175">Coiled coil</keyword>
<dbReference type="FunFam" id="3.55.40.20:FF:000004">
    <property type="entry name" value="Superoxide dismutase [Fe]"/>
    <property type="match status" value="1"/>
</dbReference>
<dbReference type="Pfam" id="PF00081">
    <property type="entry name" value="Sod_Fe_N"/>
    <property type="match status" value="1"/>
</dbReference>
<dbReference type="PANTHER" id="PTHR11404">
    <property type="entry name" value="SUPEROXIDE DISMUTASE 2"/>
    <property type="match status" value="1"/>
</dbReference>
<dbReference type="GO" id="GO:0046872">
    <property type="term" value="F:metal ion binding"/>
    <property type="evidence" value="ECO:0007669"/>
    <property type="project" value="UniProtKB-KW"/>
</dbReference>
<dbReference type="InterPro" id="IPR001189">
    <property type="entry name" value="Mn/Fe_SOD"/>
</dbReference>
<dbReference type="SUPFAM" id="SSF46609">
    <property type="entry name" value="Fe,Mn superoxide dismutase (SOD), N-terminal domain"/>
    <property type="match status" value="1"/>
</dbReference>
<evidence type="ECO:0000259" key="7">
    <source>
        <dbReference type="Pfam" id="PF00081"/>
    </source>
</evidence>
<dbReference type="PANTHER" id="PTHR11404:SF6">
    <property type="entry name" value="SUPEROXIDE DISMUTASE [MN], MITOCHONDRIAL"/>
    <property type="match status" value="1"/>
</dbReference>
<feature type="region of interest" description="Disordered" evidence="6">
    <location>
        <begin position="91"/>
        <end position="122"/>
    </location>
</feature>
<keyword evidence="4" id="KW-0560">Oxidoreductase</keyword>
<dbReference type="Pfam" id="PF02777">
    <property type="entry name" value="Sod_Fe_C"/>
    <property type="match status" value="1"/>
</dbReference>
<feature type="domain" description="Manganese/iron superoxide dismutase C-terminal" evidence="8">
    <location>
        <begin position="210"/>
        <end position="312"/>
    </location>
</feature>
<dbReference type="PROSITE" id="PS00088">
    <property type="entry name" value="SOD_MN"/>
    <property type="match status" value="1"/>
</dbReference>
<dbReference type="InterPro" id="IPR019833">
    <property type="entry name" value="Mn/Fe_SOD_BS"/>
</dbReference>
<dbReference type="InterPro" id="IPR036324">
    <property type="entry name" value="Mn/Fe_SOD_N_sf"/>
</dbReference>
<dbReference type="InterPro" id="IPR019831">
    <property type="entry name" value="Mn/Fe_SOD_N"/>
</dbReference>
<dbReference type="EC" id="1.15.1.1" evidence="2"/>
<evidence type="ECO:0000256" key="6">
    <source>
        <dbReference type="SAM" id="MobiDB-lite"/>
    </source>
</evidence>
<dbReference type="Gene3D" id="3.55.40.20">
    <property type="entry name" value="Iron/manganese superoxide dismutase, C-terminal domain"/>
    <property type="match status" value="1"/>
</dbReference>
<evidence type="ECO:0000256" key="3">
    <source>
        <dbReference type="ARBA" id="ARBA00022723"/>
    </source>
</evidence>
<feature type="domain" description="Manganese/iron superoxide dismutase N-terminal" evidence="7">
    <location>
        <begin position="122"/>
        <end position="202"/>
    </location>
</feature>
<keyword evidence="10" id="KW-1185">Reference proteome</keyword>
<feature type="compositionally biased region" description="Basic and acidic residues" evidence="6">
    <location>
        <begin position="93"/>
        <end position="112"/>
    </location>
</feature>
<evidence type="ECO:0000313" key="10">
    <source>
        <dbReference type="Proteomes" id="UP000675431"/>
    </source>
</evidence>
<organism evidence="9 10">
    <name type="scientific">Allobacillus saliphilus</name>
    <dbReference type="NCBI Taxonomy" id="2912308"/>
    <lineage>
        <taxon>Bacteria</taxon>
        <taxon>Bacillati</taxon>
        <taxon>Bacillota</taxon>
        <taxon>Bacilli</taxon>
        <taxon>Bacillales</taxon>
        <taxon>Bacillaceae</taxon>
        <taxon>Allobacillus</taxon>
    </lineage>
</organism>
<evidence type="ECO:0000259" key="8">
    <source>
        <dbReference type="Pfam" id="PF02777"/>
    </source>
</evidence>
<dbReference type="PRINTS" id="PR01703">
    <property type="entry name" value="MNSODISMTASE"/>
</dbReference>
<evidence type="ECO:0000256" key="1">
    <source>
        <dbReference type="ARBA" id="ARBA00008714"/>
    </source>
</evidence>
<reference evidence="9 10" key="1">
    <citation type="submission" date="2021-04" db="EMBL/GenBank/DDBJ databases">
        <title>Allobacillus sp. nov. SKP8-2 isolated from shrimp paste.</title>
        <authorList>
            <person name="Tanasupawat S."/>
            <person name="Yiamsombat S."/>
            <person name="Kanchanasin P."/>
            <person name="Kuncharoen N."/>
        </authorList>
    </citation>
    <scope>NUCLEOTIDE SEQUENCE [LARGE SCALE GENOMIC DNA]</scope>
    <source>
        <strain evidence="9 10">SKP8-2</strain>
    </source>
</reference>
<evidence type="ECO:0000256" key="4">
    <source>
        <dbReference type="ARBA" id="ARBA00023002"/>
    </source>
</evidence>
<dbReference type="Gene3D" id="1.10.287.990">
    <property type="entry name" value="Fe,Mn superoxide dismutase (SOD) domain"/>
    <property type="match status" value="1"/>
</dbReference>
<gene>
    <name evidence="9" type="ORF">KC820_03350</name>
</gene>
<name>A0A941CVY5_9BACI</name>
<feature type="coiled-coil region" evidence="5">
    <location>
        <begin position="152"/>
        <end position="179"/>
    </location>
</feature>
<keyword evidence="3" id="KW-0479">Metal-binding</keyword>
<dbReference type="FunFam" id="1.10.287.990:FF:000001">
    <property type="entry name" value="Superoxide dismutase"/>
    <property type="match status" value="1"/>
</dbReference>
<dbReference type="RefSeq" id="WP_212368068.1">
    <property type="nucleotide sequence ID" value="NZ_JAGSIE010000009.1"/>
</dbReference>
<dbReference type="GO" id="GO:0004784">
    <property type="term" value="F:superoxide dismutase activity"/>
    <property type="evidence" value="ECO:0007669"/>
    <property type="project" value="UniProtKB-EC"/>
</dbReference>
<evidence type="ECO:0000256" key="2">
    <source>
        <dbReference type="ARBA" id="ARBA00012682"/>
    </source>
</evidence>
<dbReference type="EMBL" id="JAGSIE010000009">
    <property type="protein sequence ID" value="MBR7553185.1"/>
    <property type="molecule type" value="Genomic_DNA"/>
</dbReference>
<dbReference type="InterPro" id="IPR050265">
    <property type="entry name" value="Fe/Mn_Superoxide_Dismutase"/>
</dbReference>
<evidence type="ECO:0000313" key="9">
    <source>
        <dbReference type="EMBL" id="MBR7553185.1"/>
    </source>
</evidence>
<evidence type="ECO:0000256" key="5">
    <source>
        <dbReference type="SAM" id="Coils"/>
    </source>
</evidence>
<protein>
    <recommendedName>
        <fullName evidence="2">superoxide dismutase</fullName>
        <ecNumber evidence="2">1.15.1.1</ecNumber>
    </recommendedName>
</protein>
<sequence>MDERNSLYRYVEDMEKWLEQFQHTMHELDKNPSIVFDNETLPTIQKQLNKLMTDVNYYKNTPQALYKDLMNDLQKEASALYNGYRSILHSNSKKNEQKSKVEKKSNSKKSSEETSEIVPIGEHKLPPLPYPYDALEPYIDSEIMKLHHQKHHQSYVDGLNKAEQEMEKARRKNDYDLIKHWEREAAFHGAGHYLHTIFWNIMNPKGGGKPKGELMKCIKESFHSFESFIKHFSEAAKNVEGVGWAILVWSPRSHRLEILQSEKHQVLTQWDVIPLLVLDVWEHAYYLQYKNKRDAYIDNWWNVVCWDSVSKRFNQARKVKWQPY</sequence>
<dbReference type="InterPro" id="IPR019832">
    <property type="entry name" value="Mn/Fe_SOD_C"/>
</dbReference>
<proteinExistence type="inferred from homology"/>
<dbReference type="SUPFAM" id="SSF54719">
    <property type="entry name" value="Fe,Mn superoxide dismutase (SOD), C-terminal domain"/>
    <property type="match status" value="1"/>
</dbReference>